<keyword evidence="2" id="KW-1185">Reference proteome</keyword>
<proteinExistence type="predicted"/>
<sequence>ETGEDLWQYIDFPGSSQIEDSKNETEGVVEKLSVEKIVNFSRSCSSSSCAEALSLRKYFSYDRGGAYSEFS</sequence>
<name>A0ACA9L603_9GLOM</name>
<reference evidence="1" key="1">
    <citation type="submission" date="2021-06" db="EMBL/GenBank/DDBJ databases">
        <authorList>
            <person name="Kallberg Y."/>
            <person name="Tangrot J."/>
            <person name="Rosling A."/>
        </authorList>
    </citation>
    <scope>NUCLEOTIDE SEQUENCE</scope>
    <source>
        <strain evidence="1">MA461A</strain>
    </source>
</reference>
<dbReference type="EMBL" id="CAJVQC010002536">
    <property type="protein sequence ID" value="CAG8512848.1"/>
    <property type="molecule type" value="Genomic_DNA"/>
</dbReference>
<gene>
    <name evidence="1" type="ORF">RPERSI_LOCUS2338</name>
</gene>
<protein>
    <submittedName>
        <fullName evidence="1">4714_t:CDS:1</fullName>
    </submittedName>
</protein>
<evidence type="ECO:0000313" key="2">
    <source>
        <dbReference type="Proteomes" id="UP000789920"/>
    </source>
</evidence>
<feature type="non-terminal residue" evidence="1">
    <location>
        <position position="1"/>
    </location>
</feature>
<organism evidence="1 2">
    <name type="scientific">Racocetra persica</name>
    <dbReference type="NCBI Taxonomy" id="160502"/>
    <lineage>
        <taxon>Eukaryota</taxon>
        <taxon>Fungi</taxon>
        <taxon>Fungi incertae sedis</taxon>
        <taxon>Mucoromycota</taxon>
        <taxon>Glomeromycotina</taxon>
        <taxon>Glomeromycetes</taxon>
        <taxon>Diversisporales</taxon>
        <taxon>Gigasporaceae</taxon>
        <taxon>Racocetra</taxon>
    </lineage>
</organism>
<evidence type="ECO:0000313" key="1">
    <source>
        <dbReference type="EMBL" id="CAG8512848.1"/>
    </source>
</evidence>
<dbReference type="Proteomes" id="UP000789920">
    <property type="component" value="Unassembled WGS sequence"/>
</dbReference>
<accession>A0ACA9L603</accession>
<comment type="caution">
    <text evidence="1">The sequence shown here is derived from an EMBL/GenBank/DDBJ whole genome shotgun (WGS) entry which is preliminary data.</text>
</comment>